<accession>A0A0F9HRN7</accession>
<protein>
    <submittedName>
        <fullName evidence="1">Uncharacterized protein</fullName>
    </submittedName>
</protein>
<organism evidence="1">
    <name type="scientific">marine sediment metagenome</name>
    <dbReference type="NCBI Taxonomy" id="412755"/>
    <lineage>
        <taxon>unclassified sequences</taxon>
        <taxon>metagenomes</taxon>
        <taxon>ecological metagenomes</taxon>
    </lineage>
</organism>
<dbReference type="AlphaFoldDB" id="A0A0F9HRN7"/>
<gene>
    <name evidence="1" type="ORF">LCGC14_1672200</name>
</gene>
<proteinExistence type="predicted"/>
<dbReference type="EMBL" id="LAZR01014369">
    <property type="protein sequence ID" value="KKM17787.1"/>
    <property type="molecule type" value="Genomic_DNA"/>
</dbReference>
<reference evidence="1" key="1">
    <citation type="journal article" date="2015" name="Nature">
        <title>Complex archaea that bridge the gap between prokaryotes and eukaryotes.</title>
        <authorList>
            <person name="Spang A."/>
            <person name="Saw J.H."/>
            <person name="Jorgensen S.L."/>
            <person name="Zaremba-Niedzwiedzka K."/>
            <person name="Martijn J."/>
            <person name="Lind A.E."/>
            <person name="van Eijk R."/>
            <person name="Schleper C."/>
            <person name="Guy L."/>
            <person name="Ettema T.J."/>
        </authorList>
    </citation>
    <scope>NUCLEOTIDE SEQUENCE</scope>
</reference>
<comment type="caution">
    <text evidence="1">The sequence shown here is derived from an EMBL/GenBank/DDBJ whole genome shotgun (WGS) entry which is preliminary data.</text>
</comment>
<evidence type="ECO:0000313" key="1">
    <source>
        <dbReference type="EMBL" id="KKM17787.1"/>
    </source>
</evidence>
<sequence length="87" mass="10374">MEPCVWTAGRSINTHYEGILEKIFNFWAMEITLRKAERDCFTRLRIIMEGDGQKILNLSLNGVYRYYLTDPSNPFDTNPEERIREER</sequence>
<name>A0A0F9HRN7_9ZZZZ</name>